<dbReference type="PANTHER" id="PTHR11733:SF224">
    <property type="entry name" value="NEPRILYSIN-2"/>
    <property type="match status" value="1"/>
</dbReference>
<evidence type="ECO:0000256" key="5">
    <source>
        <dbReference type="ARBA" id="ARBA00022801"/>
    </source>
</evidence>
<dbReference type="GO" id="GO:0046872">
    <property type="term" value="F:metal ion binding"/>
    <property type="evidence" value="ECO:0007669"/>
    <property type="project" value="UniProtKB-KW"/>
</dbReference>
<name>A0A0K2V1Z6_LEPSM</name>
<comment type="similarity">
    <text evidence="2">Belongs to the peptidase M13 family.</text>
</comment>
<keyword evidence="4" id="KW-0479">Metal-binding</keyword>
<evidence type="ECO:0000259" key="8">
    <source>
        <dbReference type="Pfam" id="PF01431"/>
    </source>
</evidence>
<keyword evidence="6" id="KW-0862">Zinc</keyword>
<dbReference type="Pfam" id="PF01431">
    <property type="entry name" value="Peptidase_M13"/>
    <property type="match status" value="1"/>
</dbReference>
<dbReference type="SUPFAM" id="SSF55486">
    <property type="entry name" value="Metalloproteases ('zincins'), catalytic domain"/>
    <property type="match status" value="1"/>
</dbReference>
<evidence type="ECO:0000256" key="7">
    <source>
        <dbReference type="ARBA" id="ARBA00023049"/>
    </source>
</evidence>
<dbReference type="InterPro" id="IPR042089">
    <property type="entry name" value="Peptidase_M13_dom_2"/>
</dbReference>
<feature type="domain" description="Peptidase M13 N-terminal" evidence="9">
    <location>
        <begin position="1"/>
        <end position="223"/>
    </location>
</feature>
<dbReference type="CDD" id="cd08662">
    <property type="entry name" value="M13"/>
    <property type="match status" value="1"/>
</dbReference>
<evidence type="ECO:0000256" key="4">
    <source>
        <dbReference type="ARBA" id="ARBA00022723"/>
    </source>
</evidence>
<evidence type="ECO:0000256" key="1">
    <source>
        <dbReference type="ARBA" id="ARBA00001947"/>
    </source>
</evidence>
<feature type="domain" description="Peptidase M13 C-terminal" evidence="8">
    <location>
        <begin position="284"/>
        <end position="492"/>
    </location>
</feature>
<dbReference type="InterPro" id="IPR008753">
    <property type="entry name" value="Peptidase_M13_N"/>
</dbReference>
<dbReference type="PROSITE" id="PS51885">
    <property type="entry name" value="NEPRILYSIN"/>
    <property type="match status" value="1"/>
</dbReference>
<dbReference type="PRINTS" id="PR00786">
    <property type="entry name" value="NEPRILYSIN"/>
</dbReference>
<organism evidence="10">
    <name type="scientific">Lepeophtheirus salmonis</name>
    <name type="common">Salmon louse</name>
    <name type="synonym">Caligus salmonis</name>
    <dbReference type="NCBI Taxonomy" id="72036"/>
    <lineage>
        <taxon>Eukaryota</taxon>
        <taxon>Metazoa</taxon>
        <taxon>Ecdysozoa</taxon>
        <taxon>Arthropoda</taxon>
        <taxon>Crustacea</taxon>
        <taxon>Multicrustacea</taxon>
        <taxon>Hexanauplia</taxon>
        <taxon>Copepoda</taxon>
        <taxon>Siphonostomatoida</taxon>
        <taxon>Caligidae</taxon>
        <taxon>Lepeophtheirus</taxon>
    </lineage>
</organism>
<reference evidence="10" key="1">
    <citation type="submission" date="2014-05" db="EMBL/GenBank/DDBJ databases">
        <authorList>
            <person name="Chronopoulou M."/>
        </authorList>
    </citation>
    <scope>NUCLEOTIDE SEQUENCE</scope>
    <source>
        <tissue evidence="10">Whole organism</tissue>
    </source>
</reference>
<evidence type="ECO:0000256" key="2">
    <source>
        <dbReference type="ARBA" id="ARBA00007357"/>
    </source>
</evidence>
<dbReference type="EMBL" id="HACA01026826">
    <property type="protein sequence ID" value="CDW44187.1"/>
    <property type="molecule type" value="Transcribed_RNA"/>
</dbReference>
<keyword evidence="3" id="KW-0645">Protease</keyword>
<keyword evidence="5" id="KW-0378">Hydrolase</keyword>
<evidence type="ECO:0000256" key="3">
    <source>
        <dbReference type="ARBA" id="ARBA00022670"/>
    </source>
</evidence>
<accession>A0A0K2V1Z6</accession>
<dbReference type="PANTHER" id="PTHR11733">
    <property type="entry name" value="ZINC METALLOPROTEASE FAMILY M13 NEPRILYSIN-RELATED"/>
    <property type="match status" value="1"/>
</dbReference>
<dbReference type="InterPro" id="IPR018497">
    <property type="entry name" value="Peptidase_M13_C"/>
</dbReference>
<dbReference type="GO" id="GO:0005886">
    <property type="term" value="C:plasma membrane"/>
    <property type="evidence" value="ECO:0007669"/>
    <property type="project" value="TreeGrafter"/>
</dbReference>
<comment type="cofactor">
    <cofactor evidence="1">
        <name>Zn(2+)</name>
        <dbReference type="ChEBI" id="CHEBI:29105"/>
    </cofactor>
</comment>
<dbReference type="InterPro" id="IPR024079">
    <property type="entry name" value="MetalloPept_cat_dom_sf"/>
</dbReference>
<dbReference type="GO" id="GO:0016485">
    <property type="term" value="P:protein processing"/>
    <property type="evidence" value="ECO:0007669"/>
    <property type="project" value="TreeGrafter"/>
</dbReference>
<dbReference type="Pfam" id="PF05649">
    <property type="entry name" value="Peptidase_M13_N"/>
    <property type="match status" value="1"/>
</dbReference>
<protein>
    <submittedName>
        <fullName evidence="10">Membrane metalloendopeptidaselike 1like [Megachile rotundata]</fullName>
    </submittedName>
</protein>
<dbReference type="InterPro" id="IPR000718">
    <property type="entry name" value="Peptidase_M13"/>
</dbReference>
<dbReference type="Gene3D" id="1.10.1380.10">
    <property type="entry name" value="Neutral endopeptidase , domain2"/>
    <property type="match status" value="1"/>
</dbReference>
<dbReference type="GO" id="GO:0004222">
    <property type="term" value="F:metalloendopeptidase activity"/>
    <property type="evidence" value="ECO:0007669"/>
    <property type="project" value="InterPro"/>
</dbReference>
<evidence type="ECO:0000313" key="10">
    <source>
        <dbReference type="EMBL" id="CDW44187.1"/>
    </source>
</evidence>
<evidence type="ECO:0000256" key="6">
    <source>
        <dbReference type="ARBA" id="ARBA00022833"/>
    </source>
</evidence>
<proteinExistence type="inferred from homology"/>
<dbReference type="Gene3D" id="3.40.390.10">
    <property type="entry name" value="Collagenase (Catalytic Domain)"/>
    <property type="match status" value="1"/>
</dbReference>
<dbReference type="OrthoDB" id="6475849at2759"/>
<keyword evidence="7" id="KW-0482">Metalloprotease</keyword>
<evidence type="ECO:0000259" key="9">
    <source>
        <dbReference type="Pfam" id="PF05649"/>
    </source>
</evidence>
<sequence length="493" mass="56796">MNDSAHLLGHNTSEIENDLKDILEFQIKLSNLTKANLEQKSIADLYNKMSIKNLSNLNPCVPWLDYINIFLTKELIQVNGSDEIIVTEPYYVRNLYNVMKNTSLKVVNNFVRWKIVQNSIPYLNKEASIIREKYISKIYGTSGPIDRSLICVEEANKNLQNAVGAMYVRSFFKNGSKEDVEEMIGNTREVFYQMIIESDWMTNGTKASALEKALAMFNHVGYPAEYLDNDTLTERYNGLELNSLDYFGNKHRIWTFDLDFSIKSLNKRVNKTSWIYNGESAVVNAYYSTDENSLIFPAGMLQGMFFSVDRPTYLNLGGIGWIIGHEISHGFDNVGSQIDKDGNLFNWWDNVTAQIYEEKIKCLKYQYGNYTVESVNVTVDGEYTLEENIADNMGIRNAYLTFLKWKTSQTERNIEYLPGFDNYTINQAFWLSAANDYCIKMTSKTEKQRAETLPYAPEIYRIIGSFSNQPEFSSDFNCLAGSKMNRTEKCKLW</sequence>
<dbReference type="AlphaFoldDB" id="A0A0K2V1Z6"/>